<dbReference type="Proteomes" id="UP000245876">
    <property type="component" value="Unassembled WGS sequence"/>
</dbReference>
<keyword evidence="1" id="KW-0812">Transmembrane</keyword>
<dbReference type="EMBL" id="QFFM01000003">
    <property type="protein sequence ID" value="PWG66682.1"/>
    <property type="molecule type" value="Genomic_DNA"/>
</dbReference>
<dbReference type="NCBIfam" id="TIGR01167">
    <property type="entry name" value="LPXTG_anchor"/>
    <property type="match status" value="1"/>
</dbReference>
<evidence type="ECO:0000313" key="3">
    <source>
        <dbReference type="Proteomes" id="UP000245876"/>
    </source>
</evidence>
<sequence>MRMDLLWVESHCSPARVSSRFLGRSSLARSSSYEFTLFTAGGGLRLFTFPLAVTIILFLLTIPNQAQAGPIYTCHGGPNPESCANGDPQKYGYSCTLTSSDPDMGYYEYDCYYKGGSTGGGTDTGTGLTATIKYSLNGGTGSFANQTASSATAGSYAFTLRKGKPTPPTGKNFLGWSLSPYSISATPPVLQPGDQLIVQYGATITLYAMYGTPSDDSNCVVQMPTTGAPEGTNVLAAGSIGVAATGLAMLLRRRKNSF</sequence>
<dbReference type="AlphaFoldDB" id="A0A2U2NC36"/>
<evidence type="ECO:0000256" key="1">
    <source>
        <dbReference type="SAM" id="Phobius"/>
    </source>
</evidence>
<accession>A0A2U2NC36</accession>
<feature type="transmembrane region" description="Helical" evidence="1">
    <location>
        <begin position="35"/>
        <end position="60"/>
    </location>
</feature>
<keyword evidence="1" id="KW-1133">Transmembrane helix</keyword>
<protein>
    <submittedName>
        <fullName evidence="2">Uncharacterized protein</fullName>
    </submittedName>
</protein>
<organism evidence="2 3">
    <name type="scientific">Bifidobacterium callitrichidarum</name>
    <dbReference type="NCBI Taxonomy" id="2052941"/>
    <lineage>
        <taxon>Bacteria</taxon>
        <taxon>Bacillati</taxon>
        <taxon>Actinomycetota</taxon>
        <taxon>Actinomycetes</taxon>
        <taxon>Bifidobacteriales</taxon>
        <taxon>Bifidobacteriaceae</taxon>
        <taxon>Bifidobacterium</taxon>
    </lineage>
</organism>
<name>A0A2U2NC36_9BIFI</name>
<evidence type="ECO:0000313" key="2">
    <source>
        <dbReference type="EMBL" id="PWG66682.1"/>
    </source>
</evidence>
<keyword evidence="1" id="KW-0472">Membrane</keyword>
<proteinExistence type="predicted"/>
<keyword evidence="3" id="KW-1185">Reference proteome</keyword>
<comment type="caution">
    <text evidence="2">The sequence shown here is derived from an EMBL/GenBank/DDBJ whole genome shotgun (WGS) entry which is preliminary data.</text>
</comment>
<gene>
    <name evidence="2" type="ORF">DF196_01910</name>
</gene>
<reference evidence="2 3" key="1">
    <citation type="journal article" date="2018" name="Int. J. Syst. Evol. Microbiol.">
        <title>Bifidobacterium callitrichidarum sp. nov. from the faeces of the emperor tamarin (Saguinus imperator).</title>
        <authorList>
            <person name="Modesto M."/>
            <person name="Michelini S."/>
            <person name="Sansosti M.C."/>
            <person name="De Filippo C."/>
            <person name="Cavalieri D."/>
            <person name="Qvirist L."/>
            <person name="Andlid T."/>
            <person name="Spiezio C."/>
            <person name="Sandri C."/>
            <person name="Pascarelli S."/>
            <person name="Sgorbati B."/>
            <person name="Mattarelli P."/>
        </authorList>
    </citation>
    <scope>NUCLEOTIDE SEQUENCE [LARGE SCALE GENOMIC DNA]</scope>
    <source>
        <strain evidence="2 3">TRI 5</strain>
    </source>
</reference>